<dbReference type="PROSITE" id="PS50853">
    <property type="entry name" value="FN3"/>
    <property type="match status" value="1"/>
</dbReference>
<feature type="domain" description="Fibronectin type-III" evidence="1">
    <location>
        <begin position="117"/>
        <end position="205"/>
    </location>
</feature>
<protein>
    <submittedName>
        <fullName evidence="2">Fibronectin type III</fullName>
    </submittedName>
</protein>
<dbReference type="InterPro" id="IPR013783">
    <property type="entry name" value="Ig-like_fold"/>
</dbReference>
<evidence type="ECO:0000313" key="2">
    <source>
        <dbReference type="EMBL" id="HDP78959.1"/>
    </source>
</evidence>
<dbReference type="Proteomes" id="UP000886198">
    <property type="component" value="Unassembled WGS sequence"/>
</dbReference>
<accession>A0A7C1GSP5</accession>
<dbReference type="PROSITE" id="PS51257">
    <property type="entry name" value="PROKAR_LIPOPROTEIN"/>
    <property type="match status" value="1"/>
</dbReference>
<gene>
    <name evidence="2" type="ORF">ENN47_12445</name>
</gene>
<proteinExistence type="predicted"/>
<dbReference type="Gene3D" id="2.60.40.10">
    <property type="entry name" value="Immunoglobulins"/>
    <property type="match status" value="1"/>
</dbReference>
<name>A0A7C1GSP5_9BACT</name>
<comment type="caution">
    <text evidence="2">The sequence shown here is derived from an EMBL/GenBank/DDBJ whole genome shotgun (WGS) entry which is preliminary data.</text>
</comment>
<organism evidence="2">
    <name type="scientific">Mesotoga infera</name>
    <dbReference type="NCBI Taxonomy" id="1236046"/>
    <lineage>
        <taxon>Bacteria</taxon>
        <taxon>Thermotogati</taxon>
        <taxon>Thermotogota</taxon>
        <taxon>Thermotogae</taxon>
        <taxon>Kosmotogales</taxon>
        <taxon>Kosmotogaceae</taxon>
        <taxon>Mesotoga</taxon>
    </lineage>
</organism>
<dbReference type="InterPro" id="IPR036116">
    <property type="entry name" value="FN3_sf"/>
</dbReference>
<dbReference type="SUPFAM" id="SSF49265">
    <property type="entry name" value="Fibronectin type III"/>
    <property type="match status" value="1"/>
</dbReference>
<sequence length="205" mass="22097">MKSFRLTVVLVLTVLFLTACPIKNSKPEWGVIEAIVENIGELIQINLAEYCSDPDGHFLSYSLIGGPGTVSGSLYEWTVSGPLGDIAVTIRAEDGKEASSDKTFTVTVKSFPNVASNPSPANGAKDTDLEVLLSWEGGDPDGDAVLYDLYLSTSHNPSLFISNRTTNTYNKSGLLPNTTYYWKIAAKNAGSLPVIGPIWSFTTKK</sequence>
<dbReference type="InterPro" id="IPR003961">
    <property type="entry name" value="FN3_dom"/>
</dbReference>
<dbReference type="AlphaFoldDB" id="A0A7C1GSP5"/>
<evidence type="ECO:0000259" key="1">
    <source>
        <dbReference type="PROSITE" id="PS50853"/>
    </source>
</evidence>
<dbReference type="EMBL" id="DSBT01000382">
    <property type="protein sequence ID" value="HDP78959.1"/>
    <property type="molecule type" value="Genomic_DNA"/>
</dbReference>
<reference evidence="2" key="1">
    <citation type="journal article" date="2020" name="mSystems">
        <title>Genome- and Community-Level Interaction Insights into Carbon Utilization and Element Cycling Functions of Hydrothermarchaeota in Hydrothermal Sediment.</title>
        <authorList>
            <person name="Zhou Z."/>
            <person name="Liu Y."/>
            <person name="Xu W."/>
            <person name="Pan J."/>
            <person name="Luo Z.H."/>
            <person name="Li M."/>
        </authorList>
    </citation>
    <scope>NUCLEOTIDE SEQUENCE [LARGE SCALE GENOMIC DNA]</scope>
    <source>
        <strain evidence="2">SpSt-1179</strain>
    </source>
</reference>